<proteinExistence type="inferred from homology"/>
<dbReference type="InterPro" id="IPR039425">
    <property type="entry name" value="RNA_pol_sigma-70-like"/>
</dbReference>
<protein>
    <submittedName>
        <fullName evidence="6">Sigma-70 family RNA polymerase sigma factor</fullName>
    </submittedName>
</protein>
<keyword evidence="7" id="KW-1185">Reference proteome</keyword>
<feature type="domain" description="RNA polymerase sigma-70 region 2" evidence="5">
    <location>
        <begin position="29"/>
        <end position="89"/>
    </location>
</feature>
<dbReference type="Gene3D" id="1.10.1740.10">
    <property type="match status" value="1"/>
</dbReference>
<dbReference type="NCBIfam" id="TIGR02937">
    <property type="entry name" value="sigma70-ECF"/>
    <property type="match status" value="1"/>
</dbReference>
<evidence type="ECO:0000256" key="3">
    <source>
        <dbReference type="ARBA" id="ARBA00023082"/>
    </source>
</evidence>
<evidence type="ECO:0000256" key="4">
    <source>
        <dbReference type="ARBA" id="ARBA00023163"/>
    </source>
</evidence>
<gene>
    <name evidence="6" type="ORF">GH807_14445</name>
</gene>
<evidence type="ECO:0000256" key="1">
    <source>
        <dbReference type="ARBA" id="ARBA00010641"/>
    </source>
</evidence>
<evidence type="ECO:0000313" key="7">
    <source>
        <dbReference type="Proteomes" id="UP000653358"/>
    </source>
</evidence>
<comment type="caution">
    <text evidence="6">The sequence shown here is derived from an EMBL/GenBank/DDBJ whole genome shotgun (WGS) entry which is preliminary data.</text>
</comment>
<dbReference type="InterPro" id="IPR007627">
    <property type="entry name" value="RNA_pol_sigma70_r2"/>
</dbReference>
<keyword evidence="4" id="KW-0804">Transcription</keyword>
<accession>A0ABR6WPK0</accession>
<evidence type="ECO:0000256" key="2">
    <source>
        <dbReference type="ARBA" id="ARBA00023015"/>
    </source>
</evidence>
<name>A0ABR6WPK0_9FIRM</name>
<keyword evidence="2" id="KW-0805">Transcription regulation</keyword>
<dbReference type="Proteomes" id="UP000653358">
    <property type="component" value="Unassembled WGS sequence"/>
</dbReference>
<keyword evidence="3" id="KW-0731">Sigma factor</keyword>
<evidence type="ECO:0000259" key="5">
    <source>
        <dbReference type="Pfam" id="PF04542"/>
    </source>
</evidence>
<reference evidence="6 7" key="1">
    <citation type="journal article" date="2020" name="mSystems">
        <title>Defining Genomic and Predicted Metabolic Features of the Acetobacterium Genus.</title>
        <authorList>
            <person name="Ross D.E."/>
            <person name="Marshall C.W."/>
            <person name="Gulliver D."/>
            <person name="May H.D."/>
            <person name="Norman R.S."/>
        </authorList>
    </citation>
    <scope>NUCLEOTIDE SEQUENCE [LARGE SCALE GENOMIC DNA]</scope>
    <source>
        <strain evidence="6 7">DSM 9173</strain>
    </source>
</reference>
<dbReference type="PANTHER" id="PTHR43133">
    <property type="entry name" value="RNA POLYMERASE ECF-TYPE SIGMA FACTO"/>
    <property type="match status" value="1"/>
</dbReference>
<evidence type="ECO:0000313" key="6">
    <source>
        <dbReference type="EMBL" id="MBC3798231.1"/>
    </source>
</evidence>
<dbReference type="RefSeq" id="WP_148606353.1">
    <property type="nucleotide sequence ID" value="NZ_RXYB01000037.1"/>
</dbReference>
<dbReference type="SUPFAM" id="SSF88659">
    <property type="entry name" value="Sigma3 and sigma4 domains of RNA polymerase sigma factors"/>
    <property type="match status" value="1"/>
</dbReference>
<dbReference type="InterPro" id="IPR013324">
    <property type="entry name" value="RNA_pol_sigma_r3/r4-like"/>
</dbReference>
<dbReference type="InterPro" id="IPR013325">
    <property type="entry name" value="RNA_pol_sigma_r2"/>
</dbReference>
<organism evidence="6 7">
    <name type="scientific">Acetobacterium tundrae</name>
    <dbReference type="NCBI Taxonomy" id="132932"/>
    <lineage>
        <taxon>Bacteria</taxon>
        <taxon>Bacillati</taxon>
        <taxon>Bacillota</taxon>
        <taxon>Clostridia</taxon>
        <taxon>Eubacteriales</taxon>
        <taxon>Eubacteriaceae</taxon>
        <taxon>Acetobacterium</taxon>
    </lineage>
</organism>
<dbReference type="EMBL" id="WJBB01000023">
    <property type="protein sequence ID" value="MBC3798231.1"/>
    <property type="molecule type" value="Genomic_DNA"/>
</dbReference>
<dbReference type="SUPFAM" id="SSF88946">
    <property type="entry name" value="Sigma2 domain of RNA polymerase sigma factors"/>
    <property type="match status" value="1"/>
</dbReference>
<dbReference type="InterPro" id="IPR014284">
    <property type="entry name" value="RNA_pol_sigma-70_dom"/>
</dbReference>
<dbReference type="Pfam" id="PF04542">
    <property type="entry name" value="Sigma70_r2"/>
    <property type="match status" value="1"/>
</dbReference>
<dbReference type="PANTHER" id="PTHR43133:SF51">
    <property type="entry name" value="RNA POLYMERASE SIGMA FACTOR"/>
    <property type="match status" value="1"/>
</dbReference>
<comment type="similarity">
    <text evidence="1">Belongs to the sigma-70 factor family. ECF subfamily.</text>
</comment>
<sequence>MKNEMKDMHGKIELAVNGDKQALETLLGSVQDMVYNLSLRMLGSPHDAEDATQEILIKIMTGLSSFKKESAFSTWVYRIATNYLLNYKKSFFAKQPPLSFEFYGADIEAGFLKNNPEMLNGVEVEILTQELKMSCTNVMLQCLDPESRLIYVLGIMFKVDSKVCGEILGITPEAYRQRLLRIRKKMAGFLKQYCGIASPEKCNCKKRIGYTITNHRLNPANLEYTQLQKADEVMALDYLAAMEEMDTESAIFAELPKYRSPQNAKDFLQKILCSENMATIMSQA</sequence>